<reference evidence="2 3" key="1">
    <citation type="submission" date="2019-11" db="EMBL/GenBank/DDBJ databases">
        <title>Genome sequences of 17 halophilic strains isolated from different environments.</title>
        <authorList>
            <person name="Furrow R.E."/>
        </authorList>
    </citation>
    <scope>NUCLEOTIDE SEQUENCE [LARGE SCALE GENOMIC DNA]</scope>
    <source>
        <strain evidence="2 3">22506_14_FS</strain>
    </source>
</reference>
<name>A0A845ESS6_9BACL</name>
<comment type="caution">
    <text evidence="2">The sequence shown here is derived from an EMBL/GenBank/DDBJ whole genome shotgun (WGS) entry which is preliminary data.</text>
</comment>
<sequence>MGILSTKVVAGVLATTVVAGGVMFTGGDTVDNVKLQLEELKNKVVQYEAGENSLLNKIGLIKADASEKLTDANGKIVDAKTKIKDLEAEKQYLIKQTDNLRTEIQQLESDNSALKEDLDSANQTIEEKQAELEAKQAELDSISTELEATKSELAQLQVEYDNLVAENNSNKEEISRLEAEVNEANNKVNELGETSAEVEEATSDKEPMTEEELNEIGTEVTPDVFDAELVVQKLNLTYIQNGQSEEFQAEHPDLVINEGDRVWRVKNDNDFKVYVEWQFAGGGTSGEIVANPSQTFYMTGQGGTMIIKWQDENGEWQQVTKAGA</sequence>
<dbReference type="Gene3D" id="1.10.287.1490">
    <property type="match status" value="1"/>
</dbReference>
<keyword evidence="1" id="KW-0175">Coiled coil</keyword>
<organism evidence="2 3">
    <name type="scientific">Guptibacillus hwajinpoensis</name>
    <dbReference type="NCBI Taxonomy" id="208199"/>
    <lineage>
        <taxon>Bacteria</taxon>
        <taxon>Bacillati</taxon>
        <taxon>Bacillota</taxon>
        <taxon>Bacilli</taxon>
        <taxon>Bacillales</taxon>
        <taxon>Guptibacillaceae</taxon>
        <taxon>Guptibacillus</taxon>
    </lineage>
</organism>
<evidence type="ECO:0000256" key="1">
    <source>
        <dbReference type="SAM" id="Coils"/>
    </source>
</evidence>
<evidence type="ECO:0000313" key="2">
    <source>
        <dbReference type="EMBL" id="MYL62240.1"/>
    </source>
</evidence>
<proteinExistence type="predicted"/>
<dbReference type="Proteomes" id="UP000447833">
    <property type="component" value="Unassembled WGS sequence"/>
</dbReference>
<feature type="coiled-coil region" evidence="1">
    <location>
        <begin position="30"/>
        <end position="201"/>
    </location>
</feature>
<dbReference type="AlphaFoldDB" id="A0A845ESS6"/>
<evidence type="ECO:0000313" key="3">
    <source>
        <dbReference type="Proteomes" id="UP000447833"/>
    </source>
</evidence>
<protein>
    <submittedName>
        <fullName evidence="2">Uncharacterized protein</fullName>
    </submittedName>
</protein>
<gene>
    <name evidence="2" type="ORF">GLW07_02605</name>
</gene>
<accession>A0A845ESS6</accession>
<dbReference type="RefSeq" id="WP_160918108.1">
    <property type="nucleotide sequence ID" value="NZ_WMEY01000001.1"/>
</dbReference>
<dbReference type="EMBL" id="WMEY01000001">
    <property type="protein sequence ID" value="MYL62240.1"/>
    <property type="molecule type" value="Genomic_DNA"/>
</dbReference>